<gene>
    <name evidence="2" type="ORF">ACFQKB_07040</name>
</gene>
<accession>A0ABW2CEB1</accession>
<dbReference type="Proteomes" id="UP001596380">
    <property type="component" value="Unassembled WGS sequence"/>
</dbReference>
<dbReference type="RefSeq" id="WP_160821509.1">
    <property type="nucleotide sequence ID" value="NZ_JBHSXE010000001.1"/>
</dbReference>
<dbReference type="InterPro" id="IPR007278">
    <property type="entry name" value="DUF397"/>
</dbReference>
<sequence length="59" mass="6414">MQQWRKSSYSSGQSSNADCVEIAGSAGRAVCVRDSKAPERGRLVLTAKTFAELVRRVKA</sequence>
<proteinExistence type="predicted"/>
<evidence type="ECO:0000313" key="3">
    <source>
        <dbReference type="Proteomes" id="UP001596380"/>
    </source>
</evidence>
<dbReference type="Pfam" id="PF04149">
    <property type="entry name" value="DUF397"/>
    <property type="match status" value="1"/>
</dbReference>
<name>A0ABW2CEB1_9ACTN</name>
<feature type="domain" description="DUF397" evidence="1">
    <location>
        <begin position="3"/>
        <end position="58"/>
    </location>
</feature>
<evidence type="ECO:0000313" key="2">
    <source>
        <dbReference type="EMBL" id="MFC6879520.1"/>
    </source>
</evidence>
<organism evidence="2 3">
    <name type="scientific">Actinomadura yumaensis</name>
    <dbReference type="NCBI Taxonomy" id="111807"/>
    <lineage>
        <taxon>Bacteria</taxon>
        <taxon>Bacillati</taxon>
        <taxon>Actinomycetota</taxon>
        <taxon>Actinomycetes</taxon>
        <taxon>Streptosporangiales</taxon>
        <taxon>Thermomonosporaceae</taxon>
        <taxon>Actinomadura</taxon>
    </lineage>
</organism>
<evidence type="ECO:0000259" key="1">
    <source>
        <dbReference type="Pfam" id="PF04149"/>
    </source>
</evidence>
<comment type="caution">
    <text evidence="2">The sequence shown here is derived from an EMBL/GenBank/DDBJ whole genome shotgun (WGS) entry which is preliminary data.</text>
</comment>
<keyword evidence="3" id="KW-1185">Reference proteome</keyword>
<protein>
    <submittedName>
        <fullName evidence="2">DUF397 domain-containing protein</fullName>
    </submittedName>
</protein>
<dbReference type="EMBL" id="JBHSXS010000003">
    <property type="protein sequence ID" value="MFC6879520.1"/>
    <property type="molecule type" value="Genomic_DNA"/>
</dbReference>
<reference evidence="3" key="1">
    <citation type="journal article" date="2019" name="Int. J. Syst. Evol. Microbiol.">
        <title>The Global Catalogue of Microorganisms (GCM) 10K type strain sequencing project: providing services to taxonomists for standard genome sequencing and annotation.</title>
        <authorList>
            <consortium name="The Broad Institute Genomics Platform"/>
            <consortium name="The Broad Institute Genome Sequencing Center for Infectious Disease"/>
            <person name="Wu L."/>
            <person name="Ma J."/>
        </authorList>
    </citation>
    <scope>NUCLEOTIDE SEQUENCE [LARGE SCALE GENOMIC DNA]</scope>
    <source>
        <strain evidence="3">JCM 3369</strain>
    </source>
</reference>